<dbReference type="InterPro" id="IPR021369">
    <property type="entry name" value="DUF2985"/>
</dbReference>
<sequence length="399" mass="45343">MIADSVLRGRPTLKNKISEPRLLSPPPEDRAPSPKDRRSSYGSEQPAVDIRLSRDDLEGQVGSALSLPEDEIADYDDYDEHHHDEIVDHLDVIDPQVATVTHLSNAANSIFLPPLSIYSRRPIMNLPAAYGDQTGEKVQYKDELDRHVHGVLRKRDRARRIARGVWDFVKTPVGFCTALYGFLVAFWGAAIVIFLVKIINLHNADLQGFWVEVSSQVTNALFTATGVGLIPWRAIDTYRIGKIWYYKRLTRQLRKKAGLPELADEDDLPDPAYNPDYVHVLTDEQQDELHYQQLKFQQSQTWYRPHATETHRAFPINTGLLICLLIDFNSVFQIMLCGVMWGLNRFTRPAWTTGSLIPASFFCAIGASVYIWRGGAKTKKTEQVESKLREALQVSTERI</sequence>
<reference evidence="3 4" key="1">
    <citation type="submission" date="2014-04" db="EMBL/GenBank/DDBJ databases">
        <authorList>
            <consortium name="DOE Joint Genome Institute"/>
            <person name="Kuo A."/>
            <person name="Girlanda M."/>
            <person name="Perotto S."/>
            <person name="Kohler A."/>
            <person name="Nagy L.G."/>
            <person name="Floudas D."/>
            <person name="Copeland A."/>
            <person name="Barry K.W."/>
            <person name="Cichocki N."/>
            <person name="Veneault-Fourrey C."/>
            <person name="LaButti K."/>
            <person name="Lindquist E.A."/>
            <person name="Lipzen A."/>
            <person name="Lundell T."/>
            <person name="Morin E."/>
            <person name="Murat C."/>
            <person name="Sun H."/>
            <person name="Tunlid A."/>
            <person name="Henrissat B."/>
            <person name="Grigoriev I.V."/>
            <person name="Hibbett D.S."/>
            <person name="Martin F."/>
            <person name="Nordberg H.P."/>
            <person name="Cantor M.N."/>
            <person name="Hua S.X."/>
        </authorList>
    </citation>
    <scope>NUCLEOTIDE SEQUENCE [LARGE SCALE GENOMIC DNA]</scope>
    <source>
        <strain evidence="3 4">MUT 4182</strain>
    </source>
</reference>
<name>A0A0C3LFU9_9AGAM</name>
<dbReference type="HOGENOM" id="CLU_015848_1_0_1"/>
<keyword evidence="2" id="KW-0472">Membrane</keyword>
<evidence type="ECO:0000256" key="1">
    <source>
        <dbReference type="SAM" id="MobiDB-lite"/>
    </source>
</evidence>
<feature type="transmembrane region" description="Helical" evidence="2">
    <location>
        <begin position="178"/>
        <end position="199"/>
    </location>
</feature>
<keyword evidence="2" id="KW-1133">Transmembrane helix</keyword>
<dbReference type="AlphaFoldDB" id="A0A0C3LFU9"/>
<dbReference type="EMBL" id="KN822952">
    <property type="protein sequence ID" value="KIO32803.1"/>
    <property type="molecule type" value="Genomic_DNA"/>
</dbReference>
<keyword evidence="4" id="KW-1185">Reference proteome</keyword>
<feature type="compositionally biased region" description="Basic and acidic residues" evidence="1">
    <location>
        <begin position="27"/>
        <end position="39"/>
    </location>
</feature>
<feature type="transmembrane region" description="Helical" evidence="2">
    <location>
        <begin position="320"/>
        <end position="343"/>
    </location>
</feature>
<dbReference type="PANTHER" id="PTHR35872">
    <property type="entry name" value="INTEGRAL MEMBRANE PROTEIN (AFU_ORTHOLOGUE AFUA_5G07110)"/>
    <property type="match status" value="1"/>
</dbReference>
<protein>
    <submittedName>
        <fullName evidence="3">Uncharacterized protein</fullName>
    </submittedName>
</protein>
<gene>
    <name evidence="3" type="ORF">M407DRAFT_66291</name>
</gene>
<evidence type="ECO:0000256" key="2">
    <source>
        <dbReference type="SAM" id="Phobius"/>
    </source>
</evidence>
<evidence type="ECO:0000313" key="4">
    <source>
        <dbReference type="Proteomes" id="UP000054248"/>
    </source>
</evidence>
<dbReference type="Pfam" id="PF11204">
    <property type="entry name" value="DUF2985"/>
    <property type="match status" value="1"/>
</dbReference>
<keyword evidence="2" id="KW-0812">Transmembrane</keyword>
<proteinExistence type="predicted"/>
<feature type="region of interest" description="Disordered" evidence="1">
    <location>
        <begin position="1"/>
        <end position="70"/>
    </location>
</feature>
<dbReference type="STRING" id="1051891.A0A0C3LFU9"/>
<accession>A0A0C3LFU9</accession>
<dbReference type="PANTHER" id="PTHR35872:SF2">
    <property type="entry name" value="INTEGRAL MEMBRANE PROTEIN (AFU_ORTHOLOGUE AFUA_5G07110)"/>
    <property type="match status" value="1"/>
</dbReference>
<dbReference type="Proteomes" id="UP000054248">
    <property type="component" value="Unassembled WGS sequence"/>
</dbReference>
<dbReference type="OrthoDB" id="3365211at2759"/>
<feature type="transmembrane region" description="Helical" evidence="2">
    <location>
        <begin position="355"/>
        <end position="372"/>
    </location>
</feature>
<evidence type="ECO:0000313" key="3">
    <source>
        <dbReference type="EMBL" id="KIO32803.1"/>
    </source>
</evidence>
<reference evidence="4" key="2">
    <citation type="submission" date="2015-01" db="EMBL/GenBank/DDBJ databases">
        <title>Evolutionary Origins and Diversification of the Mycorrhizal Mutualists.</title>
        <authorList>
            <consortium name="DOE Joint Genome Institute"/>
            <consortium name="Mycorrhizal Genomics Consortium"/>
            <person name="Kohler A."/>
            <person name="Kuo A."/>
            <person name="Nagy L.G."/>
            <person name="Floudas D."/>
            <person name="Copeland A."/>
            <person name="Barry K.W."/>
            <person name="Cichocki N."/>
            <person name="Veneault-Fourrey C."/>
            <person name="LaButti K."/>
            <person name="Lindquist E.A."/>
            <person name="Lipzen A."/>
            <person name="Lundell T."/>
            <person name="Morin E."/>
            <person name="Murat C."/>
            <person name="Riley R."/>
            <person name="Ohm R."/>
            <person name="Sun H."/>
            <person name="Tunlid A."/>
            <person name="Henrissat B."/>
            <person name="Grigoriev I.V."/>
            <person name="Hibbett D.S."/>
            <person name="Martin F."/>
        </authorList>
    </citation>
    <scope>NUCLEOTIDE SEQUENCE [LARGE SCALE GENOMIC DNA]</scope>
    <source>
        <strain evidence="4">MUT 4182</strain>
    </source>
</reference>
<organism evidence="3 4">
    <name type="scientific">Tulasnella calospora MUT 4182</name>
    <dbReference type="NCBI Taxonomy" id="1051891"/>
    <lineage>
        <taxon>Eukaryota</taxon>
        <taxon>Fungi</taxon>
        <taxon>Dikarya</taxon>
        <taxon>Basidiomycota</taxon>
        <taxon>Agaricomycotina</taxon>
        <taxon>Agaricomycetes</taxon>
        <taxon>Cantharellales</taxon>
        <taxon>Tulasnellaceae</taxon>
        <taxon>Tulasnella</taxon>
    </lineage>
</organism>